<keyword evidence="3" id="KW-1185">Reference proteome</keyword>
<feature type="transmembrane region" description="Helical" evidence="1">
    <location>
        <begin position="20"/>
        <end position="41"/>
    </location>
</feature>
<evidence type="ECO:0000313" key="2">
    <source>
        <dbReference type="EMBL" id="SEU03469.1"/>
    </source>
</evidence>
<keyword evidence="1" id="KW-0472">Membrane</keyword>
<dbReference type="AlphaFoldDB" id="A0A1I0J1W6"/>
<accession>A0A1I0J1W6</accession>
<name>A0A1I0J1W6_9BACT</name>
<gene>
    <name evidence="2" type="ORF">SAMN04487998_3594</name>
</gene>
<proteinExistence type="predicted"/>
<dbReference type="Proteomes" id="UP000198697">
    <property type="component" value="Unassembled WGS sequence"/>
</dbReference>
<evidence type="ECO:0000313" key="3">
    <source>
        <dbReference type="Proteomes" id="UP000198697"/>
    </source>
</evidence>
<protein>
    <submittedName>
        <fullName evidence="2">Uncharacterized protein</fullName>
    </submittedName>
</protein>
<dbReference type="EMBL" id="FOHS01000006">
    <property type="protein sequence ID" value="SEU03469.1"/>
    <property type="molecule type" value="Genomic_DNA"/>
</dbReference>
<keyword evidence="1" id="KW-0812">Transmembrane</keyword>
<organism evidence="2 3">
    <name type="scientific">Hymenobacter actinosclerus</name>
    <dbReference type="NCBI Taxonomy" id="82805"/>
    <lineage>
        <taxon>Bacteria</taxon>
        <taxon>Pseudomonadati</taxon>
        <taxon>Bacteroidota</taxon>
        <taxon>Cytophagia</taxon>
        <taxon>Cytophagales</taxon>
        <taxon>Hymenobacteraceae</taxon>
        <taxon>Hymenobacter</taxon>
    </lineage>
</organism>
<sequence length="89" mass="9895">MAKSPLHEHDALQYPDLDLWRALVPVSAFVRSLLLIAAFSWPCLSRYSLLYLGTDGALQPPLSAAVARVPCLNRFGQAVKRGGLRLFTW</sequence>
<evidence type="ECO:0000256" key="1">
    <source>
        <dbReference type="SAM" id="Phobius"/>
    </source>
</evidence>
<reference evidence="3" key="1">
    <citation type="submission" date="2016-10" db="EMBL/GenBank/DDBJ databases">
        <authorList>
            <person name="Varghese N."/>
            <person name="Submissions S."/>
        </authorList>
    </citation>
    <scope>NUCLEOTIDE SEQUENCE [LARGE SCALE GENOMIC DNA]</scope>
    <source>
        <strain evidence="3">DSM 15310</strain>
    </source>
</reference>
<keyword evidence="1" id="KW-1133">Transmembrane helix</keyword>